<dbReference type="PANTHER" id="PTHR30204">
    <property type="entry name" value="REDOX-CYCLING DRUG-SENSING TRANSCRIPTIONAL ACTIVATOR SOXR"/>
    <property type="match status" value="1"/>
</dbReference>
<dbReference type="SUPFAM" id="SSF46955">
    <property type="entry name" value="Putative DNA-binding domain"/>
    <property type="match status" value="1"/>
</dbReference>
<dbReference type="GO" id="GO:0003677">
    <property type="term" value="F:DNA binding"/>
    <property type="evidence" value="ECO:0007669"/>
    <property type="project" value="UniProtKB-KW"/>
</dbReference>
<evidence type="ECO:0000259" key="2">
    <source>
        <dbReference type="PROSITE" id="PS50937"/>
    </source>
</evidence>
<evidence type="ECO:0000313" key="3">
    <source>
        <dbReference type="EMBL" id="OAB40103.1"/>
    </source>
</evidence>
<accession>A0A162M8I6</accession>
<reference evidence="3 4" key="1">
    <citation type="submission" date="2016-03" db="EMBL/GenBank/DDBJ databases">
        <title>Draft genome sequence of Paenibacillus glacialis DSM 22343.</title>
        <authorList>
            <person name="Shin S.-K."/>
            <person name="Yi H."/>
        </authorList>
    </citation>
    <scope>NUCLEOTIDE SEQUENCE [LARGE SCALE GENOMIC DNA]</scope>
    <source>
        <strain evidence="3 4">DSM 22343</strain>
    </source>
</reference>
<comment type="caution">
    <text evidence="3">The sequence shown here is derived from an EMBL/GenBank/DDBJ whole genome shotgun (WGS) entry which is preliminary data.</text>
</comment>
<dbReference type="Pfam" id="PF00376">
    <property type="entry name" value="MerR"/>
    <property type="match status" value="1"/>
</dbReference>
<dbReference type="InterPro" id="IPR029442">
    <property type="entry name" value="GyrI-like"/>
</dbReference>
<proteinExistence type="predicted"/>
<dbReference type="Pfam" id="PF06445">
    <property type="entry name" value="GyrI-like"/>
    <property type="match status" value="1"/>
</dbReference>
<dbReference type="InterPro" id="IPR000551">
    <property type="entry name" value="MerR-type_HTH_dom"/>
</dbReference>
<keyword evidence="1" id="KW-0238">DNA-binding</keyword>
<dbReference type="AlphaFoldDB" id="A0A162M8I6"/>
<dbReference type="InterPro" id="IPR009061">
    <property type="entry name" value="DNA-bd_dom_put_sf"/>
</dbReference>
<dbReference type="InterPro" id="IPR047057">
    <property type="entry name" value="MerR_fam"/>
</dbReference>
<dbReference type="Gene3D" id="3.20.80.10">
    <property type="entry name" value="Regulatory factor, effector binding domain"/>
    <property type="match status" value="1"/>
</dbReference>
<sequence>MFRIGDFSKLSRISIRMLRHYHDVGLLIPDHTDDFTGYRYYHAAQLMVANRIQVLKGMGFGIPAIGQMLTEYGDEESLRKHLVIQHAQMKEEEEVLQKKLALLQNTILRLGKDRGSMNYDVILKEIPERYVASLRDVIPAYDQEVQLWSRLEKETGDSLQLANPRYSLAVFHDEGYKDSDVDIEIQLSITGTYKDTEHVRFKKVAPITVASAMLTGSYALLSEVNVSLANWISDHNYEFDGSMFNIYHVGPATERNPDHWVTEVCYPVKKS</sequence>
<dbReference type="InterPro" id="IPR011256">
    <property type="entry name" value="Reg_factor_effector_dom_sf"/>
</dbReference>
<dbReference type="CDD" id="cd01107">
    <property type="entry name" value="HTH_BmrR"/>
    <property type="match status" value="1"/>
</dbReference>
<dbReference type="PROSITE" id="PS50937">
    <property type="entry name" value="HTH_MERR_2"/>
    <property type="match status" value="1"/>
</dbReference>
<dbReference type="SMART" id="SM00422">
    <property type="entry name" value="HTH_MERR"/>
    <property type="match status" value="1"/>
</dbReference>
<dbReference type="SMART" id="SM00871">
    <property type="entry name" value="AraC_E_bind"/>
    <property type="match status" value="1"/>
</dbReference>
<dbReference type="PANTHER" id="PTHR30204:SF97">
    <property type="entry name" value="MERR FAMILY REGULATORY PROTEIN"/>
    <property type="match status" value="1"/>
</dbReference>
<dbReference type="GO" id="GO:0003700">
    <property type="term" value="F:DNA-binding transcription factor activity"/>
    <property type="evidence" value="ECO:0007669"/>
    <property type="project" value="InterPro"/>
</dbReference>
<dbReference type="Proteomes" id="UP000076967">
    <property type="component" value="Unassembled WGS sequence"/>
</dbReference>
<dbReference type="RefSeq" id="WP_068535629.1">
    <property type="nucleotide sequence ID" value="NZ_LVJH01000039.1"/>
</dbReference>
<protein>
    <submittedName>
        <fullName evidence="3">MerR family transcriptional regulator</fullName>
    </submittedName>
</protein>
<dbReference type="STRING" id="494026.PGLA_18245"/>
<feature type="domain" description="HTH merR-type" evidence="2">
    <location>
        <begin position="1"/>
        <end position="71"/>
    </location>
</feature>
<evidence type="ECO:0000256" key="1">
    <source>
        <dbReference type="ARBA" id="ARBA00023125"/>
    </source>
</evidence>
<dbReference type="InterPro" id="IPR010499">
    <property type="entry name" value="AraC_E-bd"/>
</dbReference>
<dbReference type="Gene3D" id="1.10.1660.10">
    <property type="match status" value="1"/>
</dbReference>
<dbReference type="OrthoDB" id="9773308at2"/>
<evidence type="ECO:0000313" key="4">
    <source>
        <dbReference type="Proteomes" id="UP000076967"/>
    </source>
</evidence>
<gene>
    <name evidence="3" type="ORF">PGLA_18245</name>
</gene>
<dbReference type="SUPFAM" id="SSF55136">
    <property type="entry name" value="Probable bacterial effector-binding domain"/>
    <property type="match status" value="1"/>
</dbReference>
<name>A0A162M8I6_9BACL</name>
<keyword evidence="4" id="KW-1185">Reference proteome</keyword>
<organism evidence="3 4">
    <name type="scientific">Paenibacillus glacialis</name>
    <dbReference type="NCBI Taxonomy" id="494026"/>
    <lineage>
        <taxon>Bacteria</taxon>
        <taxon>Bacillati</taxon>
        <taxon>Bacillota</taxon>
        <taxon>Bacilli</taxon>
        <taxon>Bacillales</taxon>
        <taxon>Paenibacillaceae</taxon>
        <taxon>Paenibacillus</taxon>
    </lineage>
</organism>
<dbReference type="EMBL" id="LVJH01000039">
    <property type="protein sequence ID" value="OAB40103.1"/>
    <property type="molecule type" value="Genomic_DNA"/>
</dbReference>